<sequence length="236" mass="26328">MHHNSHHILVRPDEIVLSSHAMPSRPSTRNRVLQSAHHPPSLKSISAPSRQNLLFNRNLIYFSRRIYFAPSEAPSFSRSRFQLSGSPTYPHDTIPLTTLSALCSASFAGTVTTVGLHGPPNLRCVIHLAPKRGIFTSPSLFSALVFRSSTVLCLPIHPILPRGCCHLQRLHHHILQVPHSPASRCRRWAGLRGSKSAMERLRMTSRDRSRLPEIEGAKTGTKAEPRLVIPSQSRPH</sequence>
<proteinExistence type="predicted"/>
<feature type="region of interest" description="Disordered" evidence="1">
    <location>
        <begin position="21"/>
        <end position="42"/>
    </location>
</feature>
<evidence type="ECO:0000313" key="3">
    <source>
        <dbReference type="Proteomes" id="UP000244005"/>
    </source>
</evidence>
<evidence type="ECO:0000256" key="1">
    <source>
        <dbReference type="SAM" id="MobiDB-lite"/>
    </source>
</evidence>
<gene>
    <name evidence="2" type="ORF">MARPO_0011s0204</name>
</gene>
<reference evidence="3" key="1">
    <citation type="journal article" date="2017" name="Cell">
        <title>Insights into land plant evolution garnered from the Marchantia polymorpha genome.</title>
        <authorList>
            <person name="Bowman J.L."/>
            <person name="Kohchi T."/>
            <person name="Yamato K.T."/>
            <person name="Jenkins J."/>
            <person name="Shu S."/>
            <person name="Ishizaki K."/>
            <person name="Yamaoka S."/>
            <person name="Nishihama R."/>
            <person name="Nakamura Y."/>
            <person name="Berger F."/>
            <person name="Adam C."/>
            <person name="Aki S.S."/>
            <person name="Althoff F."/>
            <person name="Araki T."/>
            <person name="Arteaga-Vazquez M.A."/>
            <person name="Balasubrmanian S."/>
            <person name="Barry K."/>
            <person name="Bauer D."/>
            <person name="Boehm C.R."/>
            <person name="Briginshaw L."/>
            <person name="Caballero-Perez J."/>
            <person name="Catarino B."/>
            <person name="Chen F."/>
            <person name="Chiyoda S."/>
            <person name="Chovatia M."/>
            <person name="Davies K.M."/>
            <person name="Delmans M."/>
            <person name="Demura T."/>
            <person name="Dierschke T."/>
            <person name="Dolan L."/>
            <person name="Dorantes-Acosta A.E."/>
            <person name="Eklund D.M."/>
            <person name="Florent S.N."/>
            <person name="Flores-Sandoval E."/>
            <person name="Fujiyama A."/>
            <person name="Fukuzawa H."/>
            <person name="Galik B."/>
            <person name="Grimanelli D."/>
            <person name="Grimwood J."/>
            <person name="Grossniklaus U."/>
            <person name="Hamada T."/>
            <person name="Haseloff J."/>
            <person name="Hetherington A.J."/>
            <person name="Higo A."/>
            <person name="Hirakawa Y."/>
            <person name="Hundley H.N."/>
            <person name="Ikeda Y."/>
            <person name="Inoue K."/>
            <person name="Inoue S.I."/>
            <person name="Ishida S."/>
            <person name="Jia Q."/>
            <person name="Kakita M."/>
            <person name="Kanazawa T."/>
            <person name="Kawai Y."/>
            <person name="Kawashima T."/>
            <person name="Kennedy M."/>
            <person name="Kinose K."/>
            <person name="Kinoshita T."/>
            <person name="Kohara Y."/>
            <person name="Koide E."/>
            <person name="Komatsu K."/>
            <person name="Kopischke S."/>
            <person name="Kubo M."/>
            <person name="Kyozuka J."/>
            <person name="Lagercrantz U."/>
            <person name="Lin S.S."/>
            <person name="Lindquist E."/>
            <person name="Lipzen A.M."/>
            <person name="Lu C.W."/>
            <person name="De Luna E."/>
            <person name="Martienssen R.A."/>
            <person name="Minamino N."/>
            <person name="Mizutani M."/>
            <person name="Mizutani M."/>
            <person name="Mochizuki N."/>
            <person name="Monte I."/>
            <person name="Mosher R."/>
            <person name="Nagasaki H."/>
            <person name="Nakagami H."/>
            <person name="Naramoto S."/>
            <person name="Nishitani K."/>
            <person name="Ohtani M."/>
            <person name="Okamoto T."/>
            <person name="Okumura M."/>
            <person name="Phillips J."/>
            <person name="Pollak B."/>
            <person name="Reinders A."/>
            <person name="Rovekamp M."/>
            <person name="Sano R."/>
            <person name="Sawa S."/>
            <person name="Schmid M.W."/>
            <person name="Shirakawa M."/>
            <person name="Solano R."/>
            <person name="Spunde A."/>
            <person name="Suetsugu N."/>
            <person name="Sugano S."/>
            <person name="Sugiyama A."/>
            <person name="Sun R."/>
            <person name="Suzuki Y."/>
            <person name="Takenaka M."/>
            <person name="Takezawa D."/>
            <person name="Tomogane H."/>
            <person name="Tsuzuki M."/>
            <person name="Ueda T."/>
            <person name="Umeda M."/>
            <person name="Ward J.M."/>
            <person name="Watanabe Y."/>
            <person name="Yazaki K."/>
            <person name="Yokoyama R."/>
            <person name="Yoshitake Y."/>
            <person name="Yotsui I."/>
            <person name="Zachgo S."/>
            <person name="Schmutz J."/>
        </authorList>
    </citation>
    <scope>NUCLEOTIDE SEQUENCE [LARGE SCALE GENOMIC DNA]</scope>
    <source>
        <strain evidence="3">Tak-1</strain>
    </source>
</reference>
<feature type="compositionally biased region" description="Basic and acidic residues" evidence="1">
    <location>
        <begin position="202"/>
        <end position="225"/>
    </location>
</feature>
<dbReference type="AlphaFoldDB" id="A0A2R6XKD2"/>
<dbReference type="EMBL" id="KZ772683">
    <property type="protein sequence ID" value="PTQ46553.1"/>
    <property type="molecule type" value="Genomic_DNA"/>
</dbReference>
<organism evidence="2 3">
    <name type="scientific">Marchantia polymorpha</name>
    <name type="common">Common liverwort</name>
    <name type="synonym">Marchantia aquatica</name>
    <dbReference type="NCBI Taxonomy" id="3197"/>
    <lineage>
        <taxon>Eukaryota</taxon>
        <taxon>Viridiplantae</taxon>
        <taxon>Streptophyta</taxon>
        <taxon>Embryophyta</taxon>
        <taxon>Marchantiophyta</taxon>
        <taxon>Marchantiopsida</taxon>
        <taxon>Marchantiidae</taxon>
        <taxon>Marchantiales</taxon>
        <taxon>Marchantiaceae</taxon>
        <taxon>Marchantia</taxon>
    </lineage>
</organism>
<name>A0A2R6XKD2_MARPO</name>
<protein>
    <submittedName>
        <fullName evidence="2">Uncharacterized protein</fullName>
    </submittedName>
</protein>
<evidence type="ECO:0000313" key="2">
    <source>
        <dbReference type="EMBL" id="PTQ46553.1"/>
    </source>
</evidence>
<accession>A0A2R6XKD2</accession>
<dbReference type="Proteomes" id="UP000244005">
    <property type="component" value="Unassembled WGS sequence"/>
</dbReference>
<feature type="region of interest" description="Disordered" evidence="1">
    <location>
        <begin position="202"/>
        <end position="236"/>
    </location>
</feature>
<dbReference type="Gramene" id="Mp4g12220.1">
    <property type="protein sequence ID" value="Mp4g12220.1.cds1"/>
    <property type="gene ID" value="Mp4g12220"/>
</dbReference>
<keyword evidence="3" id="KW-1185">Reference proteome</keyword>